<dbReference type="EMBL" id="FMJD01000013">
    <property type="protein sequence ID" value="SCM79894.1"/>
    <property type="molecule type" value="Genomic_DNA"/>
</dbReference>
<organism evidence="1">
    <name type="scientific">uncultured Pleomorphomonas sp</name>
    <dbReference type="NCBI Taxonomy" id="442121"/>
    <lineage>
        <taxon>Bacteria</taxon>
        <taxon>Pseudomonadati</taxon>
        <taxon>Pseudomonadota</taxon>
        <taxon>Alphaproteobacteria</taxon>
        <taxon>Hyphomicrobiales</taxon>
        <taxon>Pleomorphomonadaceae</taxon>
        <taxon>Pleomorphomonas</taxon>
        <taxon>environmental samples</taxon>
    </lineage>
</organism>
<evidence type="ECO:0000313" key="1">
    <source>
        <dbReference type="EMBL" id="SCM79894.1"/>
    </source>
</evidence>
<protein>
    <recommendedName>
        <fullName evidence="2">DUF3150 domain-containing protein</fullName>
    </recommendedName>
</protein>
<evidence type="ECO:0008006" key="2">
    <source>
        <dbReference type="Google" id="ProtNLM"/>
    </source>
</evidence>
<name>A0A212LQN3_9HYPH</name>
<dbReference type="AlphaFoldDB" id="A0A212LQN3"/>
<sequence length="301" mass="33474">MNALTPILSASSTLATRAMIVSLRISQWSGRRLDREVTKEVNDQHGAASDAGRYNKLLLPKEALEDIERIVSETRNEFLKRTLPWMQDGSRIMAADAYLSHMAWLRSQSAKFDAAVDQFIAQYPGYVAAAAARLNGMFKAADYPEAEELRAKFAMECKVLPVPTSDDFRVAISDAQAERIRSDIEQQVGEATRAAVRNIFERIAELAERMVNRLNAYKPATKPGERSEGVFRDSLVENVRDLIAVLPALDITGDPRLADLAERMKVLAEHDASVLREDAGKRRDVANEAQAILDQIGDFLA</sequence>
<accession>A0A212LQN3</accession>
<gene>
    <name evidence="1" type="ORF">KL86PLE_90694</name>
</gene>
<reference evidence="1" key="1">
    <citation type="submission" date="2016-08" db="EMBL/GenBank/DDBJ databases">
        <authorList>
            <person name="Seilhamer J.J."/>
        </authorList>
    </citation>
    <scope>NUCLEOTIDE SEQUENCE</scope>
    <source>
        <strain evidence="1">86</strain>
    </source>
</reference>
<proteinExistence type="predicted"/>
<dbReference type="RefSeq" id="WP_288198806.1">
    <property type="nucleotide sequence ID" value="NZ_LT608334.1"/>
</dbReference>